<dbReference type="Pfam" id="PF02883">
    <property type="entry name" value="Alpha_adaptinC2"/>
    <property type="match status" value="1"/>
</dbReference>
<gene>
    <name evidence="19" type="ORF">JG687_00008410</name>
</gene>
<dbReference type="InterPro" id="IPR002553">
    <property type="entry name" value="Clathrin/coatomer_adapt-like_N"/>
</dbReference>
<evidence type="ECO:0000256" key="6">
    <source>
        <dbReference type="ARBA" id="ARBA00022448"/>
    </source>
</evidence>
<comment type="caution">
    <text evidence="19">The sequence shown here is derived from an EMBL/GenBank/DDBJ whole genome shotgun (WGS) entry which is preliminary data.</text>
</comment>
<sequence>MLLVTLVALLVLWLLARAVGVVGGRAFSLDDKVVVVTGAASGIGRRLAQKVFKEAKNVTLALLDIDTEALEALQTELLQSQGAGGSKRVLIYECNVADYRTVDATMARVVDDVAPKHIGVLVNNAGVVMGKSLEDLTPEQIQKTFAVNTLAHFWTVKAALPSMKKASEALLVTLSSVMGMTSSTGLSDYCASKAAVNAFHEALRLELWRDNVKSIRTLLVCPAAVDTGMFAGVLGANDWALKISRFCIPMLSESQVADTIYRSMRSGDELLVSCFSGWRGGDFTLELYTEHAPRTCWNIAELARRGYYNNTIFHRIIKDFMIQGGDPTGTGRGGESIYGAKFDDEITKELKHTGAGVLSMANSGPNTNGSQFFITLAPTPWLDGKHTVFGRISSGMKVIQRMGMLELYEVAFLGKKMLHHLHLGRVALNSCMLDSAAARALADGVRNHSTLHTLELENNPLGPIGGQALAECLASSDALTYLNLSWTQLGDDGVVGFREALVRNKSIERLDLRGNELRVRGVVAIAEGLHRTATLRELHLRWNTVSPAGAEALAVALEVNKSLVLLDIEHHTMGSRGAAAFASMLEINKRLEHLNIGGTDSDDALDAGPGIGSDQAQRIAEVLTNSNRSLRILHIGANRIDVDAVARFGELIKFNKTLVALDLSYSGLDATKAPRFFACLSANNTLQRLDLAHNRIGNEGLVACTRALEVNRTLRELNLAYNNMTEEPLAVLAAKLHAPKRQITPTLEWLCLTGNNMTERTRRQFLSLPQNAIAIELQDKDDQAAQTMAMPTMAAIAKRMTGAANDSKFFSTTKKGETHELRQELANPSREKKKDAVKKVIANMTKLLAALNECNEWGQVFVLDALAAYTPADSREAEGIIERVTPRLQHANSAVVLSAVKVIMKFLEKVSDADTERSLSRKMAPPLVTLLSAEPEIQYVALRNINLIVQKRPAILANEIKVFFCKYNDPIYVKMEKLEIIIRLVSERNIEQVLLEFKEYATEVDVEFVRRSVRAIGRCAVKLERAAEKCINVLLELIQTKVNYIVQEAIIVIKDIFRKYPNQYESIIATLCENLDTLDEPEAKASMIWIIGEYAERIDNADELLESFMDSFDDETAQVQLQLLTATVKLFLKRPNETQEMVQKVLHKATEESDNPDLRDRGYVYWRLLSANPEAAHAVVLAEKPVISDDTFALESSVLDELIGKISTLASVYHKLPSAFVVRSTVSELREHRQDDDHSNEDDDEGSSDQPEEGSSGQQSEGAVDLLDMGGLSMGGPVPTAPAPASASLVDIFGAPTPPPAPVSSGGSSAVQKKVLMNAQQGKGLQMTGAFTRRSGNFVLDVDFENQSSAPISGVSIQFNKSTFGVVPMQATVTFPQPLASGQTVNQVVPMTVSPQFVNAAVAPNLNLQVAIKNNSSSEVVYFQSELDLSAIFTEAGSMASTEFISMWQSIAEANEHYFTLATGGRGVDAVSERLGRSNVFYVAKRPIDGKEVAYFSVKTMTNVVALFELTFDNSGTTKVCLKLEQKAFSALLQQTMERLLAQFTTMAAEIRAAPESATWQDREIRFDISAAAMHLRKGETLVDAINSVEDTKGNNGDRGSLEITNLRLLWASHKSVRTNLSIGYSCIQSLKIRTATSKLRGSTQALYVMTKYANSRFEFIFTSLVKASPRLFTTIQAVFRSYETTKLYRELKLRGAIIKEKELTLLPHEQVYTRLNGVWNLSSDQGNLGTFFVTNVRIVWHANLAENFNVSIPYMQINSARIRGSKFGPALVIETSAVSGGYILGFRVDPEERLHELFKEMQSLHSVFSTNPIYGVEFEIEEKPAPLEQLRQPRKMDDVEIEEDYASSMDAFAAYYAAVNKNQDRPPTFSKELGLAIESLPDGFSVGDLWYVN</sequence>
<evidence type="ECO:0000256" key="14">
    <source>
        <dbReference type="ARBA" id="ARBA00023235"/>
    </source>
</evidence>
<dbReference type="Pfam" id="PF00160">
    <property type="entry name" value="Pro_isomerase"/>
    <property type="match status" value="1"/>
</dbReference>
<dbReference type="InterPro" id="IPR020904">
    <property type="entry name" value="Sc_DH/Rdtase_CS"/>
</dbReference>
<dbReference type="SMART" id="SM00368">
    <property type="entry name" value="LRR_RI"/>
    <property type="match status" value="8"/>
</dbReference>
<keyword evidence="14" id="KW-0413">Isomerase</keyword>
<dbReference type="GO" id="GO:0005634">
    <property type="term" value="C:nucleus"/>
    <property type="evidence" value="ECO:0007669"/>
    <property type="project" value="UniProtKB-ARBA"/>
</dbReference>
<evidence type="ECO:0000259" key="18">
    <source>
        <dbReference type="PROSITE" id="PS50072"/>
    </source>
</evidence>
<comment type="similarity">
    <text evidence="4">Belongs to the BBS5 family.</text>
</comment>
<proteinExistence type="inferred from homology"/>
<evidence type="ECO:0000256" key="2">
    <source>
        <dbReference type="ARBA" id="ARBA00004138"/>
    </source>
</evidence>
<evidence type="ECO:0000256" key="10">
    <source>
        <dbReference type="ARBA" id="ARBA00022927"/>
    </source>
</evidence>
<keyword evidence="15" id="KW-0966">Cell projection</keyword>
<name>A0A8T1UHK3_9STRA</name>
<dbReference type="PROSITE" id="PS00170">
    <property type="entry name" value="CSA_PPIASE_1"/>
    <property type="match status" value="1"/>
</dbReference>
<evidence type="ECO:0000256" key="11">
    <source>
        <dbReference type="ARBA" id="ARBA00023069"/>
    </source>
</evidence>
<dbReference type="PROSITE" id="PS00061">
    <property type="entry name" value="ADH_SHORT"/>
    <property type="match status" value="1"/>
</dbReference>
<evidence type="ECO:0000256" key="7">
    <source>
        <dbReference type="ARBA" id="ARBA00022490"/>
    </source>
</evidence>
<dbReference type="PROSITE" id="PS50072">
    <property type="entry name" value="CSA_PPIASE_2"/>
    <property type="match status" value="1"/>
</dbReference>
<dbReference type="InterPro" id="IPR002347">
    <property type="entry name" value="SDR_fam"/>
</dbReference>
<keyword evidence="9" id="KW-0677">Repeat</keyword>
<keyword evidence="11" id="KW-0969">Cilium</keyword>
<keyword evidence="7" id="KW-0963">Cytoplasm</keyword>
<dbReference type="Proteomes" id="UP000688947">
    <property type="component" value="Unassembled WGS sequence"/>
</dbReference>
<comment type="catalytic activity">
    <reaction evidence="1">
        <text>[protein]-peptidylproline (omega=180) = [protein]-peptidylproline (omega=0)</text>
        <dbReference type="Rhea" id="RHEA:16237"/>
        <dbReference type="Rhea" id="RHEA-COMP:10747"/>
        <dbReference type="Rhea" id="RHEA-COMP:10748"/>
        <dbReference type="ChEBI" id="CHEBI:83833"/>
        <dbReference type="ChEBI" id="CHEBI:83834"/>
        <dbReference type="EC" id="5.2.1.8"/>
    </reaction>
</comment>
<dbReference type="GO" id="GO:0003755">
    <property type="term" value="F:peptidyl-prolyl cis-trans isomerase activity"/>
    <property type="evidence" value="ECO:0007669"/>
    <property type="project" value="UniProtKB-KW"/>
</dbReference>
<dbReference type="GO" id="GO:0032266">
    <property type="term" value="F:phosphatidylinositol-3-phosphate binding"/>
    <property type="evidence" value="ECO:0007669"/>
    <property type="project" value="TreeGrafter"/>
</dbReference>
<evidence type="ECO:0000256" key="8">
    <source>
        <dbReference type="ARBA" id="ARBA00022574"/>
    </source>
</evidence>
<dbReference type="VEuPathDB" id="FungiDB:PC110_g4881"/>
<dbReference type="GO" id="GO:0006457">
    <property type="term" value="P:protein folding"/>
    <property type="evidence" value="ECO:0007669"/>
    <property type="project" value="InterPro"/>
</dbReference>
<evidence type="ECO:0000256" key="5">
    <source>
        <dbReference type="ARBA" id="ARBA00013194"/>
    </source>
</evidence>
<dbReference type="VEuPathDB" id="FungiDB:PC110_g4877"/>
<dbReference type="Pfam" id="PF00106">
    <property type="entry name" value="adh_short"/>
    <property type="match status" value="1"/>
</dbReference>
<keyword evidence="8" id="KW-0853">WD repeat</keyword>
<dbReference type="InterPro" id="IPR020892">
    <property type="entry name" value="Cyclophilin-type_PPIase_CS"/>
</dbReference>
<evidence type="ECO:0000313" key="20">
    <source>
        <dbReference type="Proteomes" id="UP000688947"/>
    </source>
</evidence>
<feature type="signal peptide" evidence="17">
    <location>
        <begin position="1"/>
        <end position="18"/>
    </location>
</feature>
<dbReference type="InterPro" id="IPR002130">
    <property type="entry name" value="Cyclophilin-type_PPIase_dom"/>
</dbReference>
<dbReference type="SMART" id="SM01020">
    <property type="entry name" value="B2-adapt-app_C"/>
    <property type="match status" value="1"/>
</dbReference>
<dbReference type="FunFam" id="2.40.100.10:FF:000003">
    <property type="entry name" value="Peptidylprolyl isomerase domain and WD repeat-containing 1"/>
    <property type="match status" value="1"/>
</dbReference>
<dbReference type="PANTHER" id="PTHR21351">
    <property type="entry name" value="BARDET-BIEDL SYNDROME PROTEIN 5"/>
    <property type="match status" value="1"/>
</dbReference>
<evidence type="ECO:0000256" key="13">
    <source>
        <dbReference type="ARBA" id="ARBA00023212"/>
    </source>
</evidence>
<evidence type="ECO:0000313" key="19">
    <source>
        <dbReference type="EMBL" id="KAG6960094.1"/>
    </source>
</evidence>
<protein>
    <recommendedName>
        <fullName evidence="5">peptidylprolyl isomerase</fullName>
        <ecNumber evidence="5">5.2.1.8</ecNumber>
    </recommendedName>
</protein>
<keyword evidence="17" id="KW-0732">Signal</keyword>
<feature type="region of interest" description="Disordered" evidence="16">
    <location>
        <begin position="1227"/>
        <end position="1261"/>
    </location>
</feature>
<feature type="domain" description="PPIase cyclophilin-type" evidence="18">
    <location>
        <begin position="281"/>
        <end position="433"/>
    </location>
</feature>
<keyword evidence="6" id="KW-0813">Transport</keyword>
<dbReference type="Pfam" id="PF07289">
    <property type="entry name" value="BBL5"/>
    <property type="match status" value="1"/>
</dbReference>
<accession>A0A8T1UHK3</accession>
<dbReference type="GO" id="GO:0030131">
    <property type="term" value="C:clathrin adaptor complex"/>
    <property type="evidence" value="ECO:0007669"/>
    <property type="project" value="InterPro"/>
</dbReference>
<dbReference type="OrthoDB" id="10254310at2759"/>
<evidence type="ECO:0000256" key="4">
    <source>
        <dbReference type="ARBA" id="ARBA00005822"/>
    </source>
</evidence>
<dbReference type="Pfam" id="PF01602">
    <property type="entry name" value="Adaptin_N"/>
    <property type="match status" value="1"/>
</dbReference>
<keyword evidence="12" id="KW-0697">Rotamase</keyword>
<keyword evidence="13" id="KW-0206">Cytoskeleton</keyword>
<organism evidence="19 20">
    <name type="scientific">Phytophthora cactorum</name>
    <dbReference type="NCBI Taxonomy" id="29920"/>
    <lineage>
        <taxon>Eukaryota</taxon>
        <taxon>Sar</taxon>
        <taxon>Stramenopiles</taxon>
        <taxon>Oomycota</taxon>
        <taxon>Peronosporomycetes</taxon>
        <taxon>Peronosporales</taxon>
        <taxon>Peronosporaceae</taxon>
        <taxon>Phytophthora</taxon>
    </lineage>
</organism>
<dbReference type="GO" id="GO:0016192">
    <property type="term" value="P:vesicle-mediated transport"/>
    <property type="evidence" value="ECO:0007669"/>
    <property type="project" value="InterPro"/>
</dbReference>
<dbReference type="PANTHER" id="PTHR21351:SF0">
    <property type="entry name" value="BARDET-BIEDL SYNDROME 5 PROTEIN"/>
    <property type="match status" value="1"/>
</dbReference>
<comment type="subcellular location">
    <subcellularLocation>
        <location evidence="2">Cell projection</location>
        <location evidence="2">Cilium</location>
    </subcellularLocation>
    <subcellularLocation>
        <location evidence="3">Cytoplasm</location>
        <location evidence="3">Cytoskeleton</location>
    </subcellularLocation>
</comment>
<evidence type="ECO:0000256" key="3">
    <source>
        <dbReference type="ARBA" id="ARBA00004245"/>
    </source>
</evidence>
<dbReference type="InterPro" id="IPR008152">
    <property type="entry name" value="Clathrin_a/b/g-adaptin_app_Ig"/>
</dbReference>
<dbReference type="FunFam" id="2.60.40.1150:FF:000002">
    <property type="entry name" value="Beta-adaptin-like protein C"/>
    <property type="match status" value="1"/>
</dbReference>
<evidence type="ECO:0000256" key="16">
    <source>
        <dbReference type="SAM" id="MobiDB-lite"/>
    </source>
</evidence>
<dbReference type="VEuPathDB" id="FungiDB:PC110_g9072"/>
<dbReference type="VEuPathDB" id="FungiDB:PC110_g4878"/>
<evidence type="ECO:0000256" key="17">
    <source>
        <dbReference type="SAM" id="SignalP"/>
    </source>
</evidence>
<dbReference type="InterPro" id="IPR014003">
    <property type="entry name" value="BBS5_PH"/>
</dbReference>
<dbReference type="EMBL" id="JAENGZ010000402">
    <property type="protein sequence ID" value="KAG6960094.1"/>
    <property type="molecule type" value="Genomic_DNA"/>
</dbReference>
<dbReference type="InterPro" id="IPR001611">
    <property type="entry name" value="Leu-rich_rpt"/>
</dbReference>
<reference evidence="19" key="1">
    <citation type="submission" date="2021-01" db="EMBL/GenBank/DDBJ databases">
        <title>Phytophthora aleatoria, a newly-described species from Pinus radiata is distinct from Phytophthora cactorum isolates based on comparative genomics.</title>
        <authorList>
            <person name="Mcdougal R."/>
            <person name="Panda P."/>
            <person name="Williams N."/>
            <person name="Studholme D.J."/>
        </authorList>
    </citation>
    <scope>NUCLEOTIDE SEQUENCE</scope>
    <source>
        <strain evidence="19">NZFS 3830</strain>
    </source>
</reference>
<keyword evidence="10" id="KW-0653">Protein transport</keyword>
<dbReference type="VEuPathDB" id="FungiDB:PC110_g4879"/>
<dbReference type="Pfam" id="PF13516">
    <property type="entry name" value="LRR_6"/>
    <property type="match status" value="6"/>
</dbReference>
<evidence type="ECO:0000256" key="9">
    <source>
        <dbReference type="ARBA" id="ARBA00022737"/>
    </source>
</evidence>
<evidence type="ECO:0000256" key="12">
    <source>
        <dbReference type="ARBA" id="ARBA00023110"/>
    </source>
</evidence>
<feature type="compositionally biased region" description="Basic and acidic residues" evidence="16">
    <location>
        <begin position="1228"/>
        <end position="1237"/>
    </location>
</feature>
<evidence type="ECO:0000256" key="15">
    <source>
        <dbReference type="ARBA" id="ARBA00023273"/>
    </source>
</evidence>
<dbReference type="GO" id="GO:0006886">
    <property type="term" value="P:intracellular protein transport"/>
    <property type="evidence" value="ECO:0007669"/>
    <property type="project" value="InterPro"/>
</dbReference>
<dbReference type="SMART" id="SM00683">
    <property type="entry name" value="DM16"/>
    <property type="match status" value="2"/>
</dbReference>
<dbReference type="GO" id="GO:0036064">
    <property type="term" value="C:ciliary basal body"/>
    <property type="evidence" value="ECO:0007669"/>
    <property type="project" value="TreeGrafter"/>
</dbReference>
<dbReference type="GO" id="GO:0034464">
    <property type="term" value="C:BBSome"/>
    <property type="evidence" value="ECO:0007669"/>
    <property type="project" value="InterPro"/>
</dbReference>
<dbReference type="InterPro" id="IPR057326">
    <property type="entry name" value="KR_dom"/>
</dbReference>
<evidence type="ECO:0000256" key="1">
    <source>
        <dbReference type="ARBA" id="ARBA00000971"/>
    </source>
</evidence>
<dbReference type="SMART" id="SM00822">
    <property type="entry name" value="PKS_KR"/>
    <property type="match status" value="1"/>
</dbReference>
<dbReference type="Pfam" id="PF09066">
    <property type="entry name" value="B2-adapt-app_C"/>
    <property type="match status" value="1"/>
</dbReference>
<feature type="chain" id="PRO_5035717625" description="peptidylprolyl isomerase" evidence="17">
    <location>
        <begin position="19"/>
        <end position="1894"/>
    </location>
</feature>
<feature type="compositionally biased region" description="Acidic residues" evidence="16">
    <location>
        <begin position="1238"/>
        <end position="1252"/>
    </location>
</feature>
<dbReference type="GO" id="GO:0060271">
    <property type="term" value="P:cilium assembly"/>
    <property type="evidence" value="ECO:0007669"/>
    <property type="project" value="TreeGrafter"/>
</dbReference>
<dbReference type="InterPro" id="IPR015151">
    <property type="entry name" value="B-adaptin_app_sub_C"/>
</dbReference>
<dbReference type="InterPro" id="IPR006606">
    <property type="entry name" value="BBL5"/>
</dbReference>
<dbReference type="EC" id="5.2.1.8" evidence="5"/>